<dbReference type="InterPro" id="IPR036852">
    <property type="entry name" value="Peptidase_S8/S53_dom_sf"/>
</dbReference>
<dbReference type="InterPro" id="IPR000209">
    <property type="entry name" value="Peptidase_S8/S53_dom"/>
</dbReference>
<dbReference type="PANTHER" id="PTHR45615">
    <property type="entry name" value="MYOSIN HEAVY CHAIN, NON-MUSCLE"/>
    <property type="match status" value="1"/>
</dbReference>
<feature type="compositionally biased region" description="Acidic residues" evidence="3">
    <location>
        <begin position="57"/>
        <end position="73"/>
    </location>
</feature>
<dbReference type="Gene3D" id="3.40.50.200">
    <property type="entry name" value="Peptidase S8/S53 domain"/>
    <property type="match status" value="1"/>
</dbReference>
<feature type="coiled-coil region" evidence="2">
    <location>
        <begin position="1816"/>
        <end position="1978"/>
    </location>
</feature>
<dbReference type="PANTHER" id="PTHR45615:SF63">
    <property type="entry name" value="CHROMOSOME UNDETERMINED SCAFFOLD_10, WHOLE GENOME SHOTGUN SEQUENCE"/>
    <property type="match status" value="1"/>
</dbReference>
<feature type="domain" description="M23ase beta-sheet core" evidence="6">
    <location>
        <begin position="4348"/>
        <end position="4454"/>
    </location>
</feature>
<protein>
    <submittedName>
        <fullName evidence="8">S8 family serine peptidase</fullName>
    </submittedName>
</protein>
<dbReference type="PROSITE" id="PS51892">
    <property type="entry name" value="SUBTILASE"/>
    <property type="match status" value="1"/>
</dbReference>
<feature type="compositionally biased region" description="Acidic residues" evidence="3">
    <location>
        <begin position="187"/>
        <end position="201"/>
    </location>
</feature>
<feature type="coiled-coil region" evidence="2">
    <location>
        <begin position="1321"/>
        <end position="1355"/>
    </location>
</feature>
<keyword evidence="2" id="KW-0175">Coiled coil</keyword>
<dbReference type="Pfam" id="PF00082">
    <property type="entry name" value="Peptidase_S8"/>
    <property type="match status" value="1"/>
</dbReference>
<sequence>MSFLNWFRKKSSKTSNPQDSQTFILEPILTPSGIVDGFEETPDNLDTDSIDIPELDTDLVEETDTPETQEVEPDANTREEIDTAEVTNLIPDEDIEEIEFITDLPTEQDTEPNEVINAESEVDGSPEQVVAPTLTLDGTGETEEGTEPSKVIDAQSETEDSQEPVVAQAFTSEATSEEEILPTTDETAGDETLENSDEPEEATDKNQQEQVIEQLAQPEPNFEFDSGVFTVGETGEVEIEYLFDGGKYQGEVAFFSLEGMDNLEPGSEAFIQEAAARALGIESTETPSDVGAGSSTDSSIDPDLGEPAPTDTDFPAENAPKLGHIVISDKTEGAKFEGAMGEKNWNRGEFAGVKTVQMRPGDTFGVMLVPNKSVQQVFDNPSIGGSGRPLFSLSTANPDDGLHVGQIADVTGDGHTFVMEDIRVDGNSDYDYNDIIFRIKGATGKAVHLDDVIDIENDWRETELGQEILDYIKPEPIEVISEIESVVLDPEESEPVIELSDIFAVAEDETVTYELVEGGDVTEELPDDVPVIPGIEDTEPTETEASASLEGDRLQINPQPETDITEITEIAVRAVSETGESAIHTIEVVNNTVSEESVEALNTGLEKVQEALEENPDNLIEVLENPELLPVVEEVFTELEDNFGTIYNVLERPDILEKVGIAPEAAETFNAIIDNPEIGELFGLPGSLQEAFTSEDFSQWDNYLINAQGAASLILPDSPDVPVAFIDFAGDHGEDVTEVFESVNPSNEYETLGIEGNNWAQQLIAYVDTLRDDAGLPTTNNPVGAGSATLPNTNPDLPEPALSPTINVNNITGENATGMGAGLPIDASNGQNLGEPAPTGDANNVRGIVNLSFDLTQIDDQGQITTRYQLTPEEQLALQYARDNNVLLVVASGNTGDDMSALGQAADEFDNIITVGAVNPTEEVADYSSRGETLTLVAPGGEHKNDPDAFVGTSRATSYVTGAASLVWQANPELSYQQVKEILVQTAKDLGEEGWDTESGAGLLNVTEAVLMAGLIAPEEVVKSEDIDVRRFTGEGRVTTQTRAAGEATEQAIEALTDTQNQLLQQWQTLSDLGNPDLSLEDLQKALEEQKEQALERYQQTDTDAAISLAESEQLADALALATRHHQLELGRLQTLQTRQQELNEQLAALKAEREQAVEGNTEQIELLEEAIAQSKEAVKDALAKLQYQLVDPDTLLADPDAVQAEIDKLKAKIAQYQQKSAALRATASSFYQQGAQHRQIQHHHTHLAHQYSWITQPRRSWLTCGRSPRQKHPLYNHHMALANQAGKNAYSAETQGHILSTNAAKIDQLATQMNHQTDVLSGYQQLLENNNQRLSQLTGESQHANQILKVLQEQAAKKTQLAEKYWHKAALAEQRRKQNQDTANHHNRLYQPNVGRFSCGRHPEHIAPRNQAQHQANVAERERRVFEQWARQAQTEADNLNQQARALAERVADWPELKQGIQYEINANEQKLQAEEDLLALQTPVQRQQLETLDLQIQQAEEELAKLEGEQLPTQEDKAKATEARLTDLQEQSTANREERKTTQKDLQTFLETYGHLLPYPERLQAIKKQIQQLEDEKIRAQELLIQLGNAVTTNPDLVEQFEAVQAYISDIDEQLDWAKLQEDQINWSAPQSPQRLALAKLIEELENRRDNLPETNSLPLQEYIDFLREMENRSTSFLNGFDDLQDRLDAAQEQQTDANETLERLQGEYRELGLEKAAIEEEKLIGKQVELWQEKIDEEQEVLNGYRTQIRDAHGVAAHWENQRHHHQNSANYWNGRIRTWGVVRYEGKNRRPVYGWIHNHQAEHNRNAAQAAANNAAHQRNLATQKAKELESTLQPSIQESEQKLANLKETQAQFTAIQAINAEADLEDAIALKEQQIADTNTAIRTTQEEIKILEHHLAQSEQDKVGQEDLISDKEAQIDDIESEIAETEGKIADKDAEIGEQQSVLQGYHQQIQDANAVTQNWESQRQQHENNANHWNSRINTWGVTGHRWESYRYKSGKNWRTGWRQVPVYGWIHNPQAVVNRDASLAAAQNAAQQRDIAAQDAQNLANQLQPEITATETKIADLETEKQGLEAQKVAQETQLANQQQALELLKTELSEIEDKITELEYDIAANEVKIEDLQAQREINEEERDYFQATLDEINERIADKEVEIADKYREIELTDNYLRQMNTEVERLENRLTVLNEADALESDYQNAADAWQEALENQVTATEELVEIRQQGEQDRQALLGLQSDLAETQTNLAEVTAQQEELQAEVADAQKDLAFTQHQLRTQELQLHSLRAQDAPLRSAEGYYYGQAQYHRQHMWYWNGHTYAYHGGHAAAYRHNLQKASRLAEQRNNLWPKIQETEAKIAELKGEIPPKMAVVNEKQAALAEVTPKVTQLTAEVARIEGDMAPIIARLKPLQEAEKAKLAAFQNAVNEATDAADELAETTSEQAEALQRMISFGVLGTESDVDFFATEVEPKVNEFIEQLETRSTELTAELDNLNNLIADWEDELRRTPIVGANGRSHLQALIDETTIQRDRLLTRQQDNKDIITALTTRLEEATNAIQPLRQQQELEIRQQLETNDERLAALERQLETEEATETALSEDTILAYAQLGDRLRQDLGDAAKVWTEQLLEGHAQTKEIGASQQELSQSVDDLVAYIEEKLGDVDGERDRTLANLRDAITTLEVAAPRYDELEQGQTTLTQEIDKLKQWIEQDAQLWEEIAPIAERYGAESEELAEYQQQYEIYKQQDEARAQQYEAQRHQYQMNANYWNSKVRTWGITGWHSRSSWLQLLKKLPVYGWVHNHHAEAQRNASQHAANVAAQKRNAALQLPTAKAYRAEFLNNAPENGTAIDILQAEAEYKSQKYNNQLAQVTGQLAQTNAQASAALAQADWYEKRAAHHWHRSRKNGPTWTERRKTWKRGRSGRREDHWVTLTHIDHDWILWDTYTKYAKQLREQAVRQLVATDNQSQQQERLKPLAEQWASTVNAVNAAEPSITASRNLVEQLEASREQIPAAKEALQQLEDILPEVEQQLAQAQKEADAYNAKVLAEWKELEANDSQYLPMVEDILKKRGALNRKSQELQHQLADVEQWVERQTVALTTETEEVNRLREDLIAQREILSEQIAQSSGNVDLQTKQAQLQNALGLLDNKATVLQQQQRAFSQKRTLLTAEHEVILAEQRLLDAYLTSPGDLEQLQQQLADARAALAEAQRLAEQAEASSQALTAPLQEVQADLLAQNDEHLRAAKEHQQILRDLLEATELNANYTLQAAQKQREVNDLEFQIQQRLQEMIRNGNQEAKHLLDVAMHNDMATAAEIYYRDYSDIASDTGGSCAGGIARPEDRALANRYYHEMLTHRQLQHRAQAQANHFGHLKRTAQAQKNALQAQQDTAAKMLKDINDRIAETQEEREQKQQELAVAQARLEGITRIREQTEQTFITLINLEQLNLAQAQLEQTIATQRQEDIEKAVEERLEREAIELERQRLEARAKLEQLEQLQAEDALLQGVNAVRSQVGLDGVDGDFNPVQVQSQMATLLTQLQNLEQQQPELPQDLKALLTEVESDIHQALQGEEAANIQGNLFKVMAGLIGQVQHYKADINRIELEEQWDIALLQTAEQDIQKASKDFLKELERMEQLDGEKQTLDPLYLETLNKVALAEQAVDISNELAQQSKEMLEQIIEQRVAERKARKKYFWNSTLGLISQVMTVLSTIVSILSVSFPVLIPFAIGLSLATAGITAIQAVMNGDWLGGIFSVVMAGLNAVTMGMSNTLTAGAKLALQSLQSVAAGAFSGARSIMSGESILGFLQILGSIASVASAGVGGLVKNLSATTQKVMLSVVQSLEKAPQMIYGGIKAIQDGDWLNAISNIFNAVLSVGQSFAGNFNSTLSKVLEVTGKAGNTGLALAGVIKDGGIEGLLSGINGILNIWKDDLVGLVDKISGKEECICPPEIDSKQESNSDDRELQEVAEYYGVPLENVWQDKDGNIYIDPTGTKYSTTNPENGNQEENEQQNQEKLEGSAQGISLTELDANGNPIRTIQFKEAYPQPEVILEGKYPEQVPEKATRYVDVRDSGVPIGYIYELNGQYRFVDRNGNDFPYGNAFGDPSSLFKADNSGVASAESKVLERYIKAVLDAASMTGDWAIGKERDRVFGPGSVQVESMMDSPGVNQARELFYQGKLSPGEAKHYNFGPKEFLDAGLDPTEQFVGSYNVKVSPNSDGTVQFIVENTTSLQSFLRYVEYIPGLKDLVDPPPLFERSEVPWLYENTGFGPTGNMRQIYTWSEPQRPSTAVRITNISEKYVDSTQSPWIKNGRLGEIKVTGGYMESRGHNYKTYQSQAIFADGKIRTIGPGNYNIGIDYDVKDKRVRTWYGGEVVSSGKEGGYGTRIRIKTDVNYNYKGTDYPVYTAYAHMADSKYPNGSQVKPGDRVIAGQDIGTQGNTGNSFGTHVDLQVWIEVNNQKINVSPNALESQIKSRQTK</sequence>
<keyword evidence="9" id="KW-1185">Reference proteome</keyword>
<accession>A0ABT7B4Y4</accession>
<keyword evidence="4" id="KW-0812">Transmembrane</keyword>
<comment type="similarity">
    <text evidence="1">Belongs to the peptidase S8 family.</text>
</comment>
<feature type="coiled-coil region" evidence="2">
    <location>
        <begin position="2724"/>
        <end position="2762"/>
    </location>
</feature>
<feature type="coiled-coil region" evidence="2">
    <location>
        <begin position="3259"/>
        <end position="3286"/>
    </location>
</feature>
<comment type="caution">
    <text evidence="1">Lacks conserved residue(s) required for the propagation of feature annotation.</text>
</comment>
<keyword evidence="4" id="KW-1133">Transmembrane helix</keyword>
<feature type="coiled-coil region" evidence="2">
    <location>
        <begin position="3189"/>
        <end position="3216"/>
    </location>
</feature>
<feature type="coiled-coil region" evidence="2">
    <location>
        <begin position="2476"/>
        <end position="2503"/>
    </location>
</feature>
<feature type="region of interest" description="Disordered" evidence="3">
    <location>
        <begin position="1"/>
        <end position="22"/>
    </location>
</feature>
<feature type="transmembrane region" description="Helical" evidence="4">
    <location>
        <begin position="3688"/>
        <end position="3711"/>
    </location>
</feature>
<feature type="transmembrane region" description="Helical" evidence="4">
    <location>
        <begin position="3797"/>
        <end position="3819"/>
    </location>
</feature>
<feature type="coiled-coil region" evidence="2">
    <location>
        <begin position="1133"/>
        <end position="1227"/>
    </location>
</feature>
<evidence type="ECO:0000256" key="3">
    <source>
        <dbReference type="SAM" id="MobiDB-lite"/>
    </source>
</evidence>
<gene>
    <name evidence="8" type="ORF">PMG25_04355</name>
</gene>
<feature type="region of interest" description="Disordered" evidence="3">
    <location>
        <begin position="3983"/>
        <end position="4012"/>
    </location>
</feature>
<feature type="transmembrane region" description="Helical" evidence="4">
    <location>
        <begin position="3718"/>
        <end position="3737"/>
    </location>
</feature>
<dbReference type="EMBL" id="JAQOSO010000019">
    <property type="protein sequence ID" value="MDJ1173318.1"/>
    <property type="molecule type" value="Genomic_DNA"/>
</dbReference>
<dbReference type="InterPro" id="IPR011055">
    <property type="entry name" value="Dup_hybrid_motif"/>
</dbReference>
<dbReference type="RefSeq" id="WP_283765688.1">
    <property type="nucleotide sequence ID" value="NZ_JAQOSO010000019.1"/>
</dbReference>
<feature type="coiled-coil region" evidence="2">
    <location>
        <begin position="3001"/>
        <end position="3081"/>
    </location>
</feature>
<dbReference type="SUPFAM" id="SSF51261">
    <property type="entry name" value="Duplicated hybrid motif"/>
    <property type="match status" value="1"/>
</dbReference>
<proteinExistence type="inferred from homology"/>
<dbReference type="InterPro" id="IPR025193">
    <property type="entry name" value="DUF4114"/>
</dbReference>
<dbReference type="Gene3D" id="2.70.70.10">
    <property type="entry name" value="Glucose Permease (Domain IIA)"/>
    <property type="match status" value="1"/>
</dbReference>
<feature type="coiled-coil region" evidence="2">
    <location>
        <begin position="1565"/>
        <end position="1592"/>
    </location>
</feature>
<feature type="compositionally biased region" description="Polar residues" evidence="3">
    <location>
        <begin position="284"/>
        <end position="299"/>
    </location>
</feature>
<dbReference type="Pfam" id="PF01551">
    <property type="entry name" value="Peptidase_M23"/>
    <property type="match status" value="1"/>
</dbReference>
<dbReference type="CDD" id="cd12797">
    <property type="entry name" value="M23_peptidase"/>
    <property type="match status" value="1"/>
</dbReference>
<feature type="region of interest" description="Disordered" evidence="3">
    <location>
        <begin position="777"/>
        <end position="805"/>
    </location>
</feature>
<feature type="coiled-coil region" evidence="2">
    <location>
        <begin position="2235"/>
        <end position="2283"/>
    </location>
</feature>
<feature type="region of interest" description="Disordered" evidence="3">
    <location>
        <begin position="284"/>
        <end position="318"/>
    </location>
</feature>
<evidence type="ECO:0000256" key="4">
    <source>
        <dbReference type="SAM" id="Phobius"/>
    </source>
</evidence>
<dbReference type="Pfam" id="PF13448">
    <property type="entry name" value="DUF4114"/>
    <property type="match status" value="1"/>
</dbReference>
<feature type="compositionally biased region" description="Basic and acidic residues" evidence="3">
    <location>
        <begin position="1507"/>
        <end position="1529"/>
    </location>
</feature>
<organism evidence="8 9">
    <name type="scientific">Roseofilum capinflatum BLCC-M114</name>
    <dbReference type="NCBI Taxonomy" id="3022440"/>
    <lineage>
        <taxon>Bacteria</taxon>
        <taxon>Bacillati</taxon>
        <taxon>Cyanobacteriota</taxon>
        <taxon>Cyanophyceae</taxon>
        <taxon>Desertifilales</taxon>
        <taxon>Desertifilaceae</taxon>
        <taxon>Roseofilum</taxon>
        <taxon>Roseofilum capinflatum</taxon>
    </lineage>
</organism>
<feature type="transmembrane region" description="Helical" evidence="4">
    <location>
        <begin position="3743"/>
        <end position="3762"/>
    </location>
</feature>
<dbReference type="Proteomes" id="UP001235849">
    <property type="component" value="Unassembled WGS sequence"/>
</dbReference>
<feature type="compositionally biased region" description="Polar residues" evidence="3">
    <location>
        <begin position="13"/>
        <end position="22"/>
    </location>
</feature>
<feature type="region of interest" description="Disordered" evidence="3">
    <location>
        <begin position="57"/>
        <end position="77"/>
    </location>
</feature>
<feature type="domain" description="Peptidase S8/S53" evidence="5">
    <location>
        <begin position="867"/>
        <end position="1002"/>
    </location>
</feature>
<comment type="caution">
    <text evidence="8">The sequence shown here is derived from an EMBL/GenBank/DDBJ whole genome shotgun (WGS) entry which is preliminary data.</text>
</comment>
<feature type="domain" description="DUF4114" evidence="7">
    <location>
        <begin position="358"/>
        <end position="441"/>
    </location>
</feature>
<evidence type="ECO:0000256" key="2">
    <source>
        <dbReference type="SAM" id="Coils"/>
    </source>
</evidence>
<evidence type="ECO:0000256" key="1">
    <source>
        <dbReference type="PROSITE-ProRule" id="PRU01240"/>
    </source>
</evidence>
<evidence type="ECO:0000259" key="7">
    <source>
        <dbReference type="Pfam" id="PF13448"/>
    </source>
</evidence>
<feature type="coiled-coil region" evidence="2">
    <location>
        <begin position="1683"/>
        <end position="1751"/>
    </location>
</feature>
<keyword evidence="4" id="KW-0472">Membrane</keyword>
<feature type="coiled-coil region" evidence="2">
    <location>
        <begin position="3384"/>
        <end position="3496"/>
    </location>
</feature>
<feature type="coiled-coil region" evidence="2">
    <location>
        <begin position="2565"/>
        <end position="2599"/>
    </location>
</feature>
<evidence type="ECO:0000259" key="6">
    <source>
        <dbReference type="Pfam" id="PF01551"/>
    </source>
</evidence>
<name>A0ABT7B4Y4_9CYAN</name>
<dbReference type="SUPFAM" id="SSF52743">
    <property type="entry name" value="Subtilisin-like"/>
    <property type="match status" value="1"/>
</dbReference>
<feature type="region of interest" description="Disordered" evidence="3">
    <location>
        <begin position="1507"/>
        <end position="1545"/>
    </location>
</feature>
<feature type="coiled-coil region" evidence="2">
    <location>
        <begin position="2036"/>
        <end position="2193"/>
    </location>
</feature>
<evidence type="ECO:0000313" key="9">
    <source>
        <dbReference type="Proteomes" id="UP001235849"/>
    </source>
</evidence>
<reference evidence="8 9" key="1">
    <citation type="submission" date="2023-01" db="EMBL/GenBank/DDBJ databases">
        <title>Novel diversity within Roseofilum (Cyanobacteria; Desertifilaceae) from marine benthic mats with descriptions of four novel species.</title>
        <authorList>
            <person name="Wang Y."/>
            <person name="Berthold D.E."/>
            <person name="Hu J."/>
            <person name="Lefler F.W."/>
            <person name="Laughinghouse H.D. IV."/>
        </authorList>
    </citation>
    <scope>NUCLEOTIDE SEQUENCE [LARGE SCALE GENOMIC DNA]</scope>
    <source>
        <strain evidence="8 9">BLCC-M114</strain>
    </source>
</reference>
<evidence type="ECO:0000313" key="8">
    <source>
        <dbReference type="EMBL" id="MDJ1173318.1"/>
    </source>
</evidence>
<dbReference type="InterPro" id="IPR016047">
    <property type="entry name" value="M23ase_b-sheet_dom"/>
</dbReference>
<feature type="region of interest" description="Disordered" evidence="3">
    <location>
        <begin position="118"/>
        <end position="210"/>
    </location>
</feature>
<evidence type="ECO:0000259" key="5">
    <source>
        <dbReference type="Pfam" id="PF00082"/>
    </source>
</evidence>